<protein>
    <recommendedName>
        <fullName evidence="2">TGF-beta propeptide domain-containing protein</fullName>
    </recommendedName>
</protein>
<dbReference type="EMBL" id="MUJZ01059927">
    <property type="protein sequence ID" value="OTF71641.1"/>
    <property type="molecule type" value="Genomic_DNA"/>
</dbReference>
<accession>A0A1Y3AT51</accession>
<evidence type="ECO:0000313" key="3">
    <source>
        <dbReference type="EMBL" id="OTF71641.1"/>
    </source>
</evidence>
<feature type="compositionally biased region" description="Acidic residues" evidence="1">
    <location>
        <begin position="130"/>
        <end position="139"/>
    </location>
</feature>
<dbReference type="InterPro" id="IPR001111">
    <property type="entry name" value="TGF-b_propeptide"/>
</dbReference>
<keyword evidence="4" id="KW-1185">Reference proteome</keyword>
<feature type="domain" description="TGF-beta propeptide" evidence="2">
    <location>
        <begin position="75"/>
        <end position="165"/>
    </location>
</feature>
<dbReference type="Proteomes" id="UP000194236">
    <property type="component" value="Unassembled WGS sequence"/>
</dbReference>
<proteinExistence type="predicted"/>
<gene>
    <name evidence="3" type="ORF">BLA29_007544</name>
</gene>
<evidence type="ECO:0000256" key="1">
    <source>
        <dbReference type="SAM" id="MobiDB-lite"/>
    </source>
</evidence>
<feature type="compositionally biased region" description="Polar residues" evidence="1">
    <location>
        <begin position="181"/>
        <end position="195"/>
    </location>
</feature>
<dbReference type="AlphaFoldDB" id="A0A1Y3AT51"/>
<sequence length="220" mass="25216">MVSLTLFRADVHPNPPTSSSSSLLSLTNRFFANAESVESYVFDESNHKQVNDNVKHSRNTNGSPLSTSSSSNDFDSEYFRHVERQFLRMMGIPKRPNPAKHHKVPEYLIDLYRWFKQNTDVSAHYKQQSDELDDDDQNDDQTQSNSLIGLTTEDLYDIQNPIQHHQDDYEHHRLIRRRRSTQLSRVTLQGPSTTVISHKTSSLSSSHLTRSISEANGKSS</sequence>
<feature type="region of interest" description="Disordered" evidence="1">
    <location>
        <begin position="180"/>
        <end position="220"/>
    </location>
</feature>
<dbReference type="Pfam" id="PF00688">
    <property type="entry name" value="TGFb_propeptide"/>
    <property type="match status" value="1"/>
</dbReference>
<organism evidence="3 4">
    <name type="scientific">Euroglyphus maynei</name>
    <name type="common">Mayne's house dust mite</name>
    <dbReference type="NCBI Taxonomy" id="6958"/>
    <lineage>
        <taxon>Eukaryota</taxon>
        <taxon>Metazoa</taxon>
        <taxon>Ecdysozoa</taxon>
        <taxon>Arthropoda</taxon>
        <taxon>Chelicerata</taxon>
        <taxon>Arachnida</taxon>
        <taxon>Acari</taxon>
        <taxon>Acariformes</taxon>
        <taxon>Sarcoptiformes</taxon>
        <taxon>Astigmata</taxon>
        <taxon>Psoroptidia</taxon>
        <taxon>Analgoidea</taxon>
        <taxon>Pyroglyphidae</taxon>
        <taxon>Pyroglyphinae</taxon>
        <taxon>Euroglyphus</taxon>
    </lineage>
</organism>
<evidence type="ECO:0000259" key="2">
    <source>
        <dbReference type="Pfam" id="PF00688"/>
    </source>
</evidence>
<dbReference type="Gene3D" id="2.60.120.970">
    <property type="match status" value="1"/>
</dbReference>
<reference evidence="3 4" key="1">
    <citation type="submission" date="2017-03" db="EMBL/GenBank/DDBJ databases">
        <title>Genome Survey of Euroglyphus maynei.</title>
        <authorList>
            <person name="Arlian L.G."/>
            <person name="Morgan M.S."/>
            <person name="Rider S.D."/>
        </authorList>
    </citation>
    <scope>NUCLEOTIDE SEQUENCE [LARGE SCALE GENOMIC DNA]</scope>
    <source>
        <strain evidence="3">Arlian Lab</strain>
        <tissue evidence="3">Whole body</tissue>
    </source>
</reference>
<evidence type="ECO:0000313" key="4">
    <source>
        <dbReference type="Proteomes" id="UP000194236"/>
    </source>
</evidence>
<feature type="region of interest" description="Disordered" evidence="1">
    <location>
        <begin position="125"/>
        <end position="148"/>
    </location>
</feature>
<feature type="region of interest" description="Disordered" evidence="1">
    <location>
        <begin position="52"/>
        <end position="72"/>
    </location>
</feature>
<name>A0A1Y3AT51_EURMA</name>
<feature type="compositionally biased region" description="Low complexity" evidence="1">
    <location>
        <begin position="196"/>
        <end position="213"/>
    </location>
</feature>
<feature type="compositionally biased region" description="Low complexity" evidence="1">
    <location>
        <begin position="63"/>
        <end position="72"/>
    </location>
</feature>
<comment type="caution">
    <text evidence="3">The sequence shown here is derived from an EMBL/GenBank/DDBJ whole genome shotgun (WGS) entry which is preliminary data.</text>
</comment>